<dbReference type="EMBL" id="JAOPGA020001506">
    <property type="protein sequence ID" value="KAL0489005.1"/>
    <property type="molecule type" value="Genomic_DNA"/>
</dbReference>
<feature type="transmembrane region" description="Helical" evidence="2">
    <location>
        <begin position="279"/>
        <end position="301"/>
    </location>
</feature>
<dbReference type="PANTHER" id="PTHR31082:SF4">
    <property type="entry name" value="PHEROMONE-REGULATED MEMBRANE PROTEIN 10"/>
    <property type="match status" value="1"/>
</dbReference>
<keyword evidence="2" id="KW-1133">Transmembrane helix</keyword>
<evidence type="ECO:0000256" key="1">
    <source>
        <dbReference type="ARBA" id="ARBA00034125"/>
    </source>
</evidence>
<sequence length="533" mass="59816">MTGISPTIILPSQRSALMERKMSIKLGKGQRQWKHVIAKSFDINLTKDLSYEYDQTETHNDKNDPNQKSEQKRGFKAVQNLKNWWHTIKKHKKPRTAKVPYKDLTPEQQRDVRIFIIDFAYTMSIFAIPSHRLEHNLMVVSNYYGVMGNYFATPSGIWFNFGNILDTDDMESNNPNFSNFVRINGSALDMKKFMELDRLAYDVATGQIPSAQEARKKIKFILKETSTFSSPFWTVFVTTIFAAIFAVLLDGTWGEFISAFIGGFLVSMILLLQSRIRLLYRISTGLSALVCGFVAILFRFALYSTGVHINVTLVALSGVVMLLPGMSLTTSIDELTAGHLQSGTMRIVNVMVTVISIGFGLLITNRIDDGFKSLSVPYAYDQPFERQELPVWIKAAVLPPMIMIIIIYFKVPRFVTSYVFVTIACCAAFFGDMYWRLIMSSEIAGMLNAFIIGFIGNLYGFLSFRPSNVVTACAILLLVPGYASASSINLLLQRDVVTAVQTLFNAIIAATSLVTGLVVAEIVFPKKRGQFSY</sequence>
<organism evidence="4 5">
    <name type="scientific">Acrasis kona</name>
    <dbReference type="NCBI Taxonomy" id="1008807"/>
    <lineage>
        <taxon>Eukaryota</taxon>
        <taxon>Discoba</taxon>
        <taxon>Heterolobosea</taxon>
        <taxon>Tetramitia</taxon>
        <taxon>Eutetramitia</taxon>
        <taxon>Acrasidae</taxon>
        <taxon>Acrasis</taxon>
    </lineage>
</organism>
<feature type="transmembrane region" description="Helical" evidence="2">
    <location>
        <begin position="443"/>
        <end position="462"/>
    </location>
</feature>
<feature type="transmembrane region" description="Helical" evidence="2">
    <location>
        <begin position="418"/>
        <end position="437"/>
    </location>
</feature>
<accession>A0AAW2ZHT3</accession>
<feature type="domain" description="Threonine/serine exporter-like N-terminal" evidence="3">
    <location>
        <begin position="405"/>
        <end position="520"/>
    </location>
</feature>
<protein>
    <recommendedName>
        <fullName evidence="3">Threonine/serine exporter-like N-terminal domain-containing protein</fullName>
    </recommendedName>
</protein>
<evidence type="ECO:0000256" key="2">
    <source>
        <dbReference type="SAM" id="Phobius"/>
    </source>
</evidence>
<proteinExistence type="inferred from homology"/>
<name>A0AAW2ZHT3_9EUKA</name>
<dbReference type="Proteomes" id="UP001431209">
    <property type="component" value="Unassembled WGS sequence"/>
</dbReference>
<dbReference type="Pfam" id="PF06738">
    <property type="entry name" value="ThrE"/>
    <property type="match status" value="2"/>
</dbReference>
<feature type="transmembrane region" description="Helical" evidence="2">
    <location>
        <begin position="347"/>
        <end position="367"/>
    </location>
</feature>
<feature type="domain" description="Threonine/serine exporter-like N-terminal" evidence="3">
    <location>
        <begin position="120"/>
        <end position="364"/>
    </location>
</feature>
<feature type="transmembrane region" description="Helical" evidence="2">
    <location>
        <begin position="225"/>
        <end position="247"/>
    </location>
</feature>
<feature type="transmembrane region" description="Helical" evidence="2">
    <location>
        <begin position="307"/>
        <end position="326"/>
    </location>
</feature>
<keyword evidence="5" id="KW-1185">Reference proteome</keyword>
<dbReference type="GO" id="GO:0022857">
    <property type="term" value="F:transmembrane transporter activity"/>
    <property type="evidence" value="ECO:0007669"/>
    <property type="project" value="InterPro"/>
</dbReference>
<feature type="transmembrane region" description="Helical" evidence="2">
    <location>
        <begin position="503"/>
        <end position="524"/>
    </location>
</feature>
<feature type="transmembrane region" description="Helical" evidence="2">
    <location>
        <begin position="391"/>
        <end position="411"/>
    </location>
</feature>
<evidence type="ECO:0000313" key="4">
    <source>
        <dbReference type="EMBL" id="KAL0489005.1"/>
    </source>
</evidence>
<keyword evidence="2" id="KW-0472">Membrane</keyword>
<comment type="caution">
    <text evidence="4">The sequence shown here is derived from an EMBL/GenBank/DDBJ whole genome shotgun (WGS) entry which is preliminary data.</text>
</comment>
<dbReference type="PANTHER" id="PTHR31082">
    <property type="entry name" value="PHEROMONE-REGULATED MEMBRANE PROTEIN 10"/>
    <property type="match status" value="1"/>
</dbReference>
<comment type="similarity">
    <text evidence="1">Belongs to the ThrE exporter (TC 2.A.79) family.</text>
</comment>
<dbReference type="InterPro" id="IPR051361">
    <property type="entry name" value="ThrE/Ser_Exporter"/>
</dbReference>
<reference evidence="4 5" key="1">
    <citation type="submission" date="2024-03" db="EMBL/GenBank/DDBJ databases">
        <title>The Acrasis kona genome and developmental transcriptomes reveal deep origins of eukaryotic multicellular pathways.</title>
        <authorList>
            <person name="Sheikh S."/>
            <person name="Fu C.-J."/>
            <person name="Brown M.W."/>
            <person name="Baldauf S.L."/>
        </authorList>
    </citation>
    <scope>NUCLEOTIDE SEQUENCE [LARGE SCALE GENOMIC DNA]</scope>
    <source>
        <strain evidence="4 5">ATCC MYA-3509</strain>
    </source>
</reference>
<dbReference type="InterPro" id="IPR010619">
    <property type="entry name" value="ThrE-like_N"/>
</dbReference>
<gene>
    <name evidence="4" type="ORF">AKO1_009074</name>
</gene>
<dbReference type="AlphaFoldDB" id="A0AAW2ZHT3"/>
<feature type="transmembrane region" description="Helical" evidence="2">
    <location>
        <begin position="253"/>
        <end position="272"/>
    </location>
</feature>
<feature type="transmembrane region" description="Helical" evidence="2">
    <location>
        <begin position="469"/>
        <end position="491"/>
    </location>
</feature>
<evidence type="ECO:0000313" key="5">
    <source>
        <dbReference type="Proteomes" id="UP001431209"/>
    </source>
</evidence>
<keyword evidence="2" id="KW-0812">Transmembrane</keyword>
<evidence type="ECO:0000259" key="3">
    <source>
        <dbReference type="Pfam" id="PF06738"/>
    </source>
</evidence>